<evidence type="ECO:0000256" key="7">
    <source>
        <dbReference type="ARBA" id="ARBA00022989"/>
    </source>
</evidence>
<keyword evidence="13" id="KW-0325">Glycoprotein</keyword>
<dbReference type="SUPFAM" id="SSF57959">
    <property type="entry name" value="Leucine zipper domain"/>
    <property type="match status" value="1"/>
</dbReference>
<evidence type="ECO:0000256" key="6">
    <source>
        <dbReference type="ARBA" id="ARBA00022968"/>
    </source>
</evidence>
<dbReference type="InterPro" id="IPR004827">
    <property type="entry name" value="bZIP"/>
</dbReference>
<comment type="caution">
    <text evidence="18">The sequence shown here is derived from an EMBL/GenBank/DDBJ whole genome shotgun (WGS) entry which is preliminary data.</text>
</comment>
<feature type="coiled-coil region" evidence="15">
    <location>
        <begin position="209"/>
        <end position="271"/>
    </location>
</feature>
<dbReference type="PANTHER" id="PTHR45996:SF2">
    <property type="entry name" value="CYCLIC AMP-RESPONSIVE ELEMENT-BINDING PROTEIN 3-LIKE PROTEIN 4"/>
    <property type="match status" value="1"/>
</dbReference>
<evidence type="ECO:0000256" key="13">
    <source>
        <dbReference type="ARBA" id="ARBA00023180"/>
    </source>
</evidence>
<reference evidence="18 19" key="1">
    <citation type="journal article" date="2024" name="Proc. Natl. Acad. Sci. U.S.A.">
        <title>The genetic regulatory architecture and epigenomic basis for age-related changes in rattlesnake venom.</title>
        <authorList>
            <person name="Hogan M.P."/>
            <person name="Holding M.L."/>
            <person name="Nystrom G.S."/>
            <person name="Colston T.J."/>
            <person name="Bartlett D.A."/>
            <person name="Mason A.J."/>
            <person name="Ellsworth S.A."/>
            <person name="Rautsaw R.M."/>
            <person name="Lawrence K.C."/>
            <person name="Strickland J.L."/>
            <person name="He B."/>
            <person name="Fraser P."/>
            <person name="Margres M.J."/>
            <person name="Gilbert D.M."/>
            <person name="Gibbs H.L."/>
            <person name="Parkinson C.L."/>
            <person name="Rokyta D.R."/>
        </authorList>
    </citation>
    <scope>NUCLEOTIDE SEQUENCE [LARGE SCALE GENOMIC DNA]</scope>
    <source>
        <strain evidence="18">DRR0105</strain>
    </source>
</reference>
<evidence type="ECO:0000256" key="3">
    <source>
        <dbReference type="ARBA" id="ARBA00013878"/>
    </source>
</evidence>
<dbReference type="Proteomes" id="UP001474421">
    <property type="component" value="Unassembled WGS sequence"/>
</dbReference>
<organism evidence="18 19">
    <name type="scientific">Crotalus adamanteus</name>
    <name type="common">Eastern diamondback rattlesnake</name>
    <dbReference type="NCBI Taxonomy" id="8729"/>
    <lineage>
        <taxon>Eukaryota</taxon>
        <taxon>Metazoa</taxon>
        <taxon>Chordata</taxon>
        <taxon>Craniata</taxon>
        <taxon>Vertebrata</taxon>
        <taxon>Euteleostomi</taxon>
        <taxon>Lepidosauria</taxon>
        <taxon>Squamata</taxon>
        <taxon>Bifurcata</taxon>
        <taxon>Unidentata</taxon>
        <taxon>Episquamata</taxon>
        <taxon>Toxicofera</taxon>
        <taxon>Serpentes</taxon>
        <taxon>Colubroidea</taxon>
        <taxon>Viperidae</taxon>
        <taxon>Crotalinae</taxon>
        <taxon>Crotalus</taxon>
    </lineage>
</organism>
<keyword evidence="9" id="KW-0238">DNA-binding</keyword>
<dbReference type="GO" id="GO:0000978">
    <property type="term" value="F:RNA polymerase II cis-regulatory region sequence-specific DNA binding"/>
    <property type="evidence" value="ECO:0007669"/>
    <property type="project" value="TreeGrafter"/>
</dbReference>
<evidence type="ECO:0000256" key="4">
    <source>
        <dbReference type="ARBA" id="ARBA00022692"/>
    </source>
</evidence>
<proteinExistence type="inferred from homology"/>
<evidence type="ECO:0000256" key="2">
    <source>
        <dbReference type="ARBA" id="ARBA00009050"/>
    </source>
</evidence>
<name>A0AAW1ALZ7_CROAD</name>
<keyword evidence="14" id="KW-0539">Nucleus</keyword>
<evidence type="ECO:0000313" key="19">
    <source>
        <dbReference type="Proteomes" id="UP001474421"/>
    </source>
</evidence>
<evidence type="ECO:0000256" key="9">
    <source>
        <dbReference type="ARBA" id="ARBA00023125"/>
    </source>
</evidence>
<keyword evidence="4" id="KW-0812">Transmembrane</keyword>
<dbReference type="PANTHER" id="PTHR45996">
    <property type="entry name" value="AGAP001464-PB"/>
    <property type="match status" value="1"/>
</dbReference>
<dbReference type="FunFam" id="1.20.5.170:FF:000042">
    <property type="entry name" value="Cyclic AMP-responsive element-binding protein 3-like protein 3"/>
    <property type="match status" value="1"/>
</dbReference>
<evidence type="ECO:0000256" key="8">
    <source>
        <dbReference type="ARBA" id="ARBA00023015"/>
    </source>
</evidence>
<sequence length="399" mass="44566">MDFDSTNLFKIIFEGPQDPDPGNSHSVENSRVSLLLQDHPYGCFPNKSRNCPAGQLQRLPDDDPEDLLHLRINPNEVFFPRSSAASPESDGGIFQEPLPPDRSPAILLEVLCDTGTLEDPNPLESWSPPETHPPICLASQASLGCLDGVSRFNTAEVPTEQQLPHPGLFLTEEERRLLSQEGVLLHDVAHLSQVEERILKKIRRKIRNKQSAQDSRRRKKEYLDDLESRVDACSAQNQHLKKKVQQLEKHKESLLDQLRKLQGLLRETSSKTAQTSTCLVILLVSFGLFIWPTCASFYGTSEVSREDLELSGVLSRNILTQRGSSEPGTPSALHPPEQPHVRAELPPELHTTSVSKDEKSLPEVGETTQGAASEPWKDPQTQPKGYRQGKVTRPDLDEI</sequence>
<protein>
    <recommendedName>
        <fullName evidence="3">Cyclic AMP-responsive element-binding protein 3-like protein 4</fullName>
    </recommendedName>
</protein>
<gene>
    <name evidence="18" type="ORF">NXF25_018378</name>
</gene>
<evidence type="ECO:0000256" key="16">
    <source>
        <dbReference type="SAM" id="MobiDB-lite"/>
    </source>
</evidence>
<comment type="subcellular location">
    <subcellularLocation>
        <location evidence="1">Endoplasmic reticulum membrane</location>
        <topology evidence="1">Single-pass type II membrane protein</topology>
    </subcellularLocation>
</comment>
<dbReference type="CDD" id="cd14689">
    <property type="entry name" value="bZIP_CREB3"/>
    <property type="match status" value="1"/>
</dbReference>
<feature type="compositionally biased region" description="Basic and acidic residues" evidence="16">
    <location>
        <begin position="337"/>
        <end position="347"/>
    </location>
</feature>
<keyword evidence="8" id="KW-0805">Transcription regulation</keyword>
<accession>A0AAW1ALZ7</accession>
<keyword evidence="12" id="KW-0804">Transcription</keyword>
<evidence type="ECO:0000256" key="14">
    <source>
        <dbReference type="ARBA" id="ARBA00023242"/>
    </source>
</evidence>
<keyword evidence="5" id="KW-0256">Endoplasmic reticulum</keyword>
<dbReference type="SMART" id="SM00338">
    <property type="entry name" value="BRLZ"/>
    <property type="match status" value="1"/>
</dbReference>
<comment type="similarity">
    <text evidence="2">Belongs to the bZIP family. ATF subfamily.</text>
</comment>
<keyword evidence="10" id="KW-0472">Membrane</keyword>
<dbReference type="GO" id="GO:0005634">
    <property type="term" value="C:nucleus"/>
    <property type="evidence" value="ECO:0007669"/>
    <property type="project" value="TreeGrafter"/>
</dbReference>
<dbReference type="EMBL" id="JAOTOJ010000019">
    <property type="protein sequence ID" value="KAK9391048.1"/>
    <property type="molecule type" value="Genomic_DNA"/>
</dbReference>
<dbReference type="Pfam" id="PF00170">
    <property type="entry name" value="bZIP_1"/>
    <property type="match status" value="1"/>
</dbReference>
<evidence type="ECO:0000256" key="10">
    <source>
        <dbReference type="ARBA" id="ARBA00023136"/>
    </source>
</evidence>
<dbReference type="GO" id="GO:0000981">
    <property type="term" value="F:DNA-binding transcription factor activity, RNA polymerase II-specific"/>
    <property type="evidence" value="ECO:0007669"/>
    <property type="project" value="TreeGrafter"/>
</dbReference>
<evidence type="ECO:0000256" key="5">
    <source>
        <dbReference type="ARBA" id="ARBA00022824"/>
    </source>
</evidence>
<evidence type="ECO:0000256" key="12">
    <source>
        <dbReference type="ARBA" id="ARBA00023163"/>
    </source>
</evidence>
<keyword evidence="19" id="KW-1185">Reference proteome</keyword>
<keyword evidence="7" id="KW-1133">Transmembrane helix</keyword>
<feature type="region of interest" description="Disordered" evidence="16">
    <location>
        <begin position="80"/>
        <end position="99"/>
    </location>
</feature>
<feature type="region of interest" description="Disordered" evidence="16">
    <location>
        <begin position="320"/>
        <end position="399"/>
    </location>
</feature>
<evidence type="ECO:0000256" key="1">
    <source>
        <dbReference type="ARBA" id="ARBA00004648"/>
    </source>
</evidence>
<keyword evidence="15" id="KW-0175">Coiled coil</keyword>
<dbReference type="GO" id="GO:0005789">
    <property type="term" value="C:endoplasmic reticulum membrane"/>
    <property type="evidence" value="ECO:0007669"/>
    <property type="project" value="UniProtKB-SubCell"/>
</dbReference>
<dbReference type="InterPro" id="IPR051381">
    <property type="entry name" value="CREB_ATF_subfamily"/>
</dbReference>
<evidence type="ECO:0000259" key="17">
    <source>
        <dbReference type="PROSITE" id="PS50217"/>
    </source>
</evidence>
<dbReference type="InterPro" id="IPR046347">
    <property type="entry name" value="bZIP_sf"/>
</dbReference>
<dbReference type="Gene3D" id="1.20.5.170">
    <property type="match status" value="1"/>
</dbReference>
<evidence type="ECO:0000256" key="11">
    <source>
        <dbReference type="ARBA" id="ARBA00023159"/>
    </source>
</evidence>
<feature type="domain" description="BZIP" evidence="17">
    <location>
        <begin position="198"/>
        <end position="261"/>
    </location>
</feature>
<evidence type="ECO:0000256" key="15">
    <source>
        <dbReference type="SAM" id="Coils"/>
    </source>
</evidence>
<keyword evidence="6" id="KW-0735">Signal-anchor</keyword>
<keyword evidence="11" id="KW-0010">Activator</keyword>
<evidence type="ECO:0000313" key="18">
    <source>
        <dbReference type="EMBL" id="KAK9391048.1"/>
    </source>
</evidence>
<dbReference type="AlphaFoldDB" id="A0AAW1ALZ7"/>
<dbReference type="PROSITE" id="PS50217">
    <property type="entry name" value="BZIP"/>
    <property type="match status" value="1"/>
</dbReference>